<comment type="caution">
    <text evidence="2">The sequence shown here is derived from an EMBL/GenBank/DDBJ whole genome shotgun (WGS) entry which is preliminary data.</text>
</comment>
<accession>A0ABR9P8D3</accession>
<proteinExistence type="predicted"/>
<gene>
    <name evidence="2" type="ORF">IDM40_15500</name>
</gene>
<dbReference type="Pfam" id="PF05685">
    <property type="entry name" value="Uma2"/>
    <property type="match status" value="1"/>
</dbReference>
<feature type="domain" description="Putative restriction endonuclease" evidence="1">
    <location>
        <begin position="15"/>
        <end position="178"/>
    </location>
</feature>
<dbReference type="SUPFAM" id="SSF52980">
    <property type="entry name" value="Restriction endonuclease-like"/>
    <property type="match status" value="1"/>
</dbReference>
<keyword evidence="2" id="KW-0255">Endonuclease</keyword>
<name>A0ABR9P8D3_9ACTN</name>
<evidence type="ECO:0000313" key="2">
    <source>
        <dbReference type="EMBL" id="MBE3000104.1"/>
    </source>
</evidence>
<dbReference type="Proteomes" id="UP000806528">
    <property type="component" value="Unassembled WGS sequence"/>
</dbReference>
<dbReference type="GO" id="GO:0004519">
    <property type="term" value="F:endonuclease activity"/>
    <property type="evidence" value="ECO:0007669"/>
    <property type="project" value="UniProtKB-KW"/>
</dbReference>
<dbReference type="Gene3D" id="3.90.1570.10">
    <property type="entry name" value="tt1808, chain A"/>
    <property type="match status" value="1"/>
</dbReference>
<dbReference type="InterPro" id="IPR011335">
    <property type="entry name" value="Restrct_endonuc-II-like"/>
</dbReference>
<keyword evidence="2" id="KW-0378">Hydrolase</keyword>
<organism evidence="2 3">
    <name type="scientific">Nocardiopsis coralli</name>
    <dbReference type="NCBI Taxonomy" id="2772213"/>
    <lineage>
        <taxon>Bacteria</taxon>
        <taxon>Bacillati</taxon>
        <taxon>Actinomycetota</taxon>
        <taxon>Actinomycetes</taxon>
        <taxon>Streptosporangiales</taxon>
        <taxon>Nocardiopsidaceae</taxon>
        <taxon>Nocardiopsis</taxon>
    </lineage>
</organism>
<protein>
    <submittedName>
        <fullName evidence="2">Uma2 family endonuclease</fullName>
    </submittedName>
</protein>
<dbReference type="InterPro" id="IPR008538">
    <property type="entry name" value="Uma2"/>
</dbReference>
<sequence>MVETVMDLPTLAENLAIPDGYRTEIIEGSLVVSPTPSYRHARIIRSIERLLDRNGPEGLESLQWVTVEIPQDEDRFVPDLSVLPTAVVDGDAWDGPDWLRSADDLELAVEVVSRSSVRYDWEAKTAGYARAAVPYYLVVDPLKCEIALFSDPVEGVYRTVERAVPGAAVRLGEPFGFEVEAAALLQ</sequence>
<dbReference type="EMBL" id="JADBGI010000012">
    <property type="protein sequence ID" value="MBE3000104.1"/>
    <property type="molecule type" value="Genomic_DNA"/>
</dbReference>
<dbReference type="CDD" id="cd06260">
    <property type="entry name" value="DUF820-like"/>
    <property type="match status" value="1"/>
</dbReference>
<evidence type="ECO:0000259" key="1">
    <source>
        <dbReference type="Pfam" id="PF05685"/>
    </source>
</evidence>
<dbReference type="PANTHER" id="PTHR35400">
    <property type="entry name" value="SLR1083 PROTEIN"/>
    <property type="match status" value="1"/>
</dbReference>
<dbReference type="InterPro" id="IPR012296">
    <property type="entry name" value="Nuclease_put_TT1808"/>
</dbReference>
<dbReference type="PANTHER" id="PTHR35400:SF3">
    <property type="entry name" value="SLL1072 PROTEIN"/>
    <property type="match status" value="1"/>
</dbReference>
<reference evidence="2 3" key="1">
    <citation type="submission" date="2020-09" db="EMBL/GenBank/DDBJ databases">
        <title>Diversity and distribution of actinomycetes associated with coral in the coast of Hainan.</title>
        <authorList>
            <person name="Li F."/>
        </authorList>
    </citation>
    <scope>NUCLEOTIDE SEQUENCE [LARGE SCALE GENOMIC DNA]</scope>
    <source>
        <strain evidence="2 3">HNM0947</strain>
    </source>
</reference>
<keyword evidence="3" id="KW-1185">Reference proteome</keyword>
<evidence type="ECO:0000313" key="3">
    <source>
        <dbReference type="Proteomes" id="UP000806528"/>
    </source>
</evidence>
<keyword evidence="2" id="KW-0540">Nuclease</keyword>